<dbReference type="AlphaFoldDB" id="A0A316FXK5"/>
<gene>
    <name evidence="1" type="ORF">C8D97_104290</name>
</gene>
<accession>A0A316FXK5</accession>
<organism evidence="1 2">
    <name type="scientific">Pleionea mediterranea</name>
    <dbReference type="NCBI Taxonomy" id="523701"/>
    <lineage>
        <taxon>Bacteria</taxon>
        <taxon>Pseudomonadati</taxon>
        <taxon>Pseudomonadota</taxon>
        <taxon>Gammaproteobacteria</taxon>
        <taxon>Oceanospirillales</taxon>
        <taxon>Pleioneaceae</taxon>
        <taxon>Pleionea</taxon>
    </lineage>
</organism>
<evidence type="ECO:0000313" key="2">
    <source>
        <dbReference type="Proteomes" id="UP000245790"/>
    </source>
</evidence>
<sequence>MIFSRANRFGSFLLVCVFFTSLPSVSSEIRLTNTQIWLAHQQTRFDYFGAGNHPFKPSGETYGLSFTFNDQWNIGFSESKNTDSARWEEQITDNFSLISGAESDEKNQTIRARWFGDSASVSFSYTESKLSERSISRLPTIAERIENSSDTATVSFDDQWISNNWIYTARMGLQWADVELFTSQLIAVEPPITTASFLEQERWNGLADMSLAYWVMTDSIDFIPQLSVGWTWSLDEKGDSIAFVAREGEVHRISQSNNRLNGGLRLPNSGYWEFGTLIEWSEHWSSNISYQQSISAAQPIKALYLDLSVSF</sequence>
<protein>
    <submittedName>
        <fullName evidence="1">Uncharacterized protein</fullName>
    </submittedName>
</protein>
<comment type="caution">
    <text evidence="1">The sequence shown here is derived from an EMBL/GenBank/DDBJ whole genome shotgun (WGS) entry which is preliminary data.</text>
</comment>
<name>A0A316FXK5_9GAMM</name>
<proteinExistence type="predicted"/>
<keyword evidence="2" id="KW-1185">Reference proteome</keyword>
<dbReference type="EMBL" id="QGGU01000004">
    <property type="protein sequence ID" value="PWK53072.1"/>
    <property type="molecule type" value="Genomic_DNA"/>
</dbReference>
<dbReference type="Proteomes" id="UP000245790">
    <property type="component" value="Unassembled WGS sequence"/>
</dbReference>
<reference evidence="1 2" key="1">
    <citation type="submission" date="2018-05" db="EMBL/GenBank/DDBJ databases">
        <title>Genomic Encyclopedia of Type Strains, Phase IV (KMG-IV): sequencing the most valuable type-strain genomes for metagenomic binning, comparative biology and taxonomic classification.</title>
        <authorList>
            <person name="Goeker M."/>
        </authorList>
    </citation>
    <scope>NUCLEOTIDE SEQUENCE [LARGE SCALE GENOMIC DNA]</scope>
    <source>
        <strain evidence="1 2">DSM 25350</strain>
    </source>
</reference>
<evidence type="ECO:0000313" key="1">
    <source>
        <dbReference type="EMBL" id="PWK53072.1"/>
    </source>
</evidence>